<feature type="transmembrane region" description="Helical" evidence="8">
    <location>
        <begin position="31"/>
        <end position="54"/>
    </location>
</feature>
<evidence type="ECO:0000256" key="4">
    <source>
        <dbReference type="ARBA" id="ARBA00022692"/>
    </source>
</evidence>
<dbReference type="PRINTS" id="PR01437">
    <property type="entry name" value="NUOXDRDTASE4"/>
</dbReference>
<feature type="domain" description="NADH:quinone oxidoreductase/Mrp antiporter transmembrane" evidence="9">
    <location>
        <begin position="127"/>
        <end position="343"/>
    </location>
</feature>
<dbReference type="KEGG" id="rrd:RradSPS_0975"/>
<evidence type="ECO:0000313" key="11">
    <source>
        <dbReference type="EMBL" id="MDX5893666.1"/>
    </source>
</evidence>
<organism evidence="10 12">
    <name type="scientific">Rubrobacter radiotolerans</name>
    <name type="common">Arthrobacter radiotolerans</name>
    <dbReference type="NCBI Taxonomy" id="42256"/>
    <lineage>
        <taxon>Bacteria</taxon>
        <taxon>Bacillati</taxon>
        <taxon>Actinomycetota</taxon>
        <taxon>Rubrobacteria</taxon>
        <taxon>Rubrobacterales</taxon>
        <taxon>Rubrobacteraceae</taxon>
        <taxon>Rubrobacter</taxon>
    </lineage>
</organism>
<dbReference type="eggNOG" id="COG0651">
    <property type="taxonomic scope" value="Bacteria"/>
</dbReference>
<dbReference type="GO" id="GO:0005886">
    <property type="term" value="C:plasma membrane"/>
    <property type="evidence" value="ECO:0007669"/>
    <property type="project" value="UniProtKB-SubCell"/>
</dbReference>
<feature type="transmembrane region" description="Helical" evidence="8">
    <location>
        <begin position="78"/>
        <end position="100"/>
    </location>
</feature>
<dbReference type="PANTHER" id="PTHR42703">
    <property type="entry name" value="NADH DEHYDROGENASE"/>
    <property type="match status" value="1"/>
</dbReference>
<dbReference type="EMBL" id="JAWXXX010000001">
    <property type="protein sequence ID" value="MDX5893666.1"/>
    <property type="molecule type" value="Genomic_DNA"/>
</dbReference>
<dbReference type="Pfam" id="PF00361">
    <property type="entry name" value="Proton_antipo_M"/>
    <property type="match status" value="1"/>
</dbReference>
<keyword evidence="10" id="KW-0456">Lyase</keyword>
<evidence type="ECO:0000256" key="2">
    <source>
        <dbReference type="ARBA" id="ARBA00005346"/>
    </source>
</evidence>
<gene>
    <name evidence="10" type="ORF">RradSPS_0975</name>
    <name evidence="11" type="ORF">SIL72_06455</name>
</gene>
<dbReference type="InterPro" id="IPR001750">
    <property type="entry name" value="ND/Mrp_TM"/>
</dbReference>
<dbReference type="Proteomes" id="UP000025229">
    <property type="component" value="Chromosome"/>
</dbReference>
<dbReference type="RefSeq" id="WP_198024555.1">
    <property type="nucleotide sequence ID" value="NZ_CP007514.1"/>
</dbReference>
<evidence type="ECO:0000256" key="8">
    <source>
        <dbReference type="SAM" id="Phobius"/>
    </source>
</evidence>
<evidence type="ECO:0000256" key="1">
    <source>
        <dbReference type="ARBA" id="ARBA00004651"/>
    </source>
</evidence>
<feature type="transmembrane region" description="Helical" evidence="8">
    <location>
        <begin position="107"/>
        <end position="125"/>
    </location>
</feature>
<feature type="transmembrane region" description="Helical" evidence="8">
    <location>
        <begin position="269"/>
        <end position="286"/>
    </location>
</feature>
<keyword evidence="12" id="KW-1185">Reference proteome</keyword>
<dbReference type="AlphaFoldDB" id="A0A023X1P0"/>
<sequence length="464" mass="48566">MEADLVLVFLIGLVWFAAVLLAVADGRRAWVGWLSVAVLSVSLGAVFYLAYLVFRDGTLQMVSGSWAPGVGIVLRADALGVTFAAISGTAILAALVYEVLRGITARVFPSVTLFLALGLFGLFLTGDAFNFYVFFEIAMIASYVLVGYGGGPRQTRAAFIFATVNLLGSVMFLIAVAALYNLTGTLQMSAISERIEEQALVPSVLTAVVIFVAFGVKLGLFPFHFWLPAVYTGVRPAVAAMLSGALANIGSYGILRFGGEILPRELETGSTALIVLGTASIIYGAAQAISRRRSSEVIAYSAIGQVGYVMIAIAIGGPVGYAAAVLYSIVNALNKVLLFLCCGLRGWLAGFAFVIGVFSVAGLPPAAGFVGKAALFEAGIVEGSAVLVALVFLGGALSFVYMFQIYQRNYWVMPAGEEVSSKPSPVRLRVVAVALAVLIVALGLWPELLLGVSQGAASVLVGGR</sequence>
<keyword evidence="6 8" id="KW-0472">Membrane</keyword>
<feature type="transmembrane region" description="Helical" evidence="8">
    <location>
        <begin position="6"/>
        <end position="24"/>
    </location>
</feature>
<evidence type="ECO:0000256" key="5">
    <source>
        <dbReference type="ARBA" id="ARBA00022989"/>
    </source>
</evidence>
<feature type="transmembrane region" description="Helical" evidence="8">
    <location>
        <begin position="336"/>
        <end position="363"/>
    </location>
</feature>
<dbReference type="STRING" id="42256.RradSPS_0975"/>
<feature type="transmembrane region" description="Helical" evidence="8">
    <location>
        <begin position="384"/>
        <end position="406"/>
    </location>
</feature>
<evidence type="ECO:0000259" key="9">
    <source>
        <dbReference type="Pfam" id="PF00361"/>
    </source>
</evidence>
<evidence type="ECO:0000313" key="10">
    <source>
        <dbReference type="EMBL" id="AHY46258.1"/>
    </source>
</evidence>
<dbReference type="GO" id="GO:0016829">
    <property type="term" value="F:lyase activity"/>
    <property type="evidence" value="ECO:0007669"/>
    <property type="project" value="UniProtKB-KW"/>
</dbReference>
<dbReference type="PANTHER" id="PTHR42703:SF1">
    <property type="entry name" value="NA(+)_H(+) ANTIPORTER SUBUNIT D1"/>
    <property type="match status" value="1"/>
</dbReference>
<dbReference type="HOGENOM" id="CLU_007100_9_2_11"/>
<dbReference type="GO" id="GO:0008137">
    <property type="term" value="F:NADH dehydrogenase (ubiquinone) activity"/>
    <property type="evidence" value="ECO:0007669"/>
    <property type="project" value="InterPro"/>
</dbReference>
<protein>
    <submittedName>
        <fullName evidence="10">Formate hydrogenlyase subunit 3/Multisubunit Na+/H+ antiporter MnhD subunit</fullName>
    </submittedName>
    <submittedName>
        <fullName evidence="11">Proton-conducting transporter membrane subunit</fullName>
    </submittedName>
</protein>
<feature type="transmembrane region" description="Helical" evidence="8">
    <location>
        <begin position="131"/>
        <end position="150"/>
    </location>
</feature>
<keyword evidence="5 8" id="KW-1133">Transmembrane helix</keyword>
<proteinExistence type="inferred from homology"/>
<comment type="subcellular location">
    <subcellularLocation>
        <location evidence="1">Cell membrane</location>
        <topology evidence="1">Multi-pass membrane protein</topology>
    </subcellularLocation>
    <subcellularLocation>
        <location evidence="7">Membrane</location>
        <topology evidence="7">Multi-pass membrane protein</topology>
    </subcellularLocation>
</comment>
<dbReference type="EMBL" id="CP007514">
    <property type="protein sequence ID" value="AHY46258.1"/>
    <property type="molecule type" value="Genomic_DNA"/>
</dbReference>
<keyword evidence="3" id="KW-1003">Cell membrane</keyword>
<feature type="transmembrane region" description="Helical" evidence="8">
    <location>
        <begin position="237"/>
        <end position="257"/>
    </location>
</feature>
<reference evidence="10 12" key="1">
    <citation type="submission" date="2014-03" db="EMBL/GenBank/DDBJ databases">
        <title>Complete genome sequence of the Radio-Resistant Rubrobacter radiotolerans RSPS-4.</title>
        <authorList>
            <person name="Egas C.C."/>
            <person name="Barroso C.C."/>
            <person name="Froufe H.J.C."/>
            <person name="Pacheco J.J."/>
            <person name="Albuquerque L.L."/>
            <person name="da Costa M.M.S."/>
        </authorList>
    </citation>
    <scope>NUCLEOTIDE SEQUENCE [LARGE SCALE GENOMIC DNA]</scope>
    <source>
        <strain evidence="10 12">RSPS-4</strain>
    </source>
</reference>
<comment type="similarity">
    <text evidence="2">Belongs to the CPA3 antiporters (TC 2.A.63) subunit D family.</text>
</comment>
<feature type="transmembrane region" description="Helical" evidence="8">
    <location>
        <begin position="200"/>
        <end position="225"/>
    </location>
</feature>
<dbReference type="InterPro" id="IPR003918">
    <property type="entry name" value="NADH_UbQ_OxRdtase"/>
</dbReference>
<evidence type="ECO:0000256" key="3">
    <source>
        <dbReference type="ARBA" id="ARBA00022475"/>
    </source>
</evidence>
<evidence type="ECO:0000256" key="7">
    <source>
        <dbReference type="RuleBase" id="RU000320"/>
    </source>
</evidence>
<feature type="transmembrane region" description="Helical" evidence="8">
    <location>
        <begin position="157"/>
        <end position="180"/>
    </location>
</feature>
<reference evidence="11" key="2">
    <citation type="submission" date="2023-11" db="EMBL/GenBank/DDBJ databases">
        <title>MicrobeMod: A computational toolkit for identifying prokaryotic methylation and restriction-modification with nanopore sequencing.</title>
        <authorList>
            <person name="Crits-Christoph A."/>
            <person name="Kang S.C."/>
            <person name="Lee H."/>
            <person name="Ostrov N."/>
        </authorList>
    </citation>
    <scope>NUCLEOTIDE SEQUENCE</scope>
    <source>
        <strain evidence="11">ATCC 51242</strain>
    </source>
</reference>
<accession>A0A023X1P0</accession>
<name>A0A023X1P0_RUBRA</name>
<evidence type="ECO:0000313" key="12">
    <source>
        <dbReference type="Proteomes" id="UP000025229"/>
    </source>
</evidence>
<dbReference type="PATRIC" id="fig|42256.3.peg.986"/>
<dbReference type="InterPro" id="IPR050586">
    <property type="entry name" value="CPA3_Na-H_Antiporter_D"/>
</dbReference>
<keyword evidence="4 7" id="KW-0812">Transmembrane</keyword>
<evidence type="ECO:0000256" key="6">
    <source>
        <dbReference type="ARBA" id="ARBA00023136"/>
    </source>
</evidence>
<dbReference type="GO" id="GO:0042773">
    <property type="term" value="P:ATP synthesis coupled electron transport"/>
    <property type="evidence" value="ECO:0007669"/>
    <property type="project" value="InterPro"/>
</dbReference>
<feature type="transmembrane region" description="Helical" evidence="8">
    <location>
        <begin position="426"/>
        <end position="445"/>
    </location>
</feature>
<dbReference type="Proteomes" id="UP001281130">
    <property type="component" value="Unassembled WGS sequence"/>
</dbReference>
<feature type="transmembrane region" description="Helical" evidence="8">
    <location>
        <begin position="306"/>
        <end position="330"/>
    </location>
</feature>